<evidence type="ECO:0000256" key="2">
    <source>
        <dbReference type="PROSITE-ProRule" id="PRU00703"/>
    </source>
</evidence>
<comment type="caution">
    <text evidence="6">The sequence shown here is derived from an EMBL/GenBank/DDBJ whole genome shotgun (WGS) entry which is preliminary data.</text>
</comment>
<dbReference type="InterPro" id="IPR000644">
    <property type="entry name" value="CBS_dom"/>
</dbReference>
<feature type="domain" description="CBS" evidence="4">
    <location>
        <begin position="295"/>
        <end position="350"/>
    </location>
</feature>
<feature type="region of interest" description="Disordered" evidence="3">
    <location>
        <begin position="380"/>
        <end position="429"/>
    </location>
</feature>
<dbReference type="InterPro" id="IPR051462">
    <property type="entry name" value="CBS_domain-containing"/>
</dbReference>
<dbReference type="SUPFAM" id="SSF54277">
    <property type="entry name" value="CAD &amp; PB1 domains"/>
    <property type="match status" value="1"/>
</dbReference>
<evidence type="ECO:0000256" key="1">
    <source>
        <dbReference type="ARBA" id="ARBA00022737"/>
    </source>
</evidence>
<feature type="region of interest" description="Disordered" evidence="3">
    <location>
        <begin position="354"/>
        <end position="373"/>
    </location>
</feature>
<dbReference type="Gene3D" id="3.10.20.90">
    <property type="entry name" value="Phosphatidylinositol 3-kinase Catalytic Subunit, Chain A, domain 1"/>
    <property type="match status" value="1"/>
</dbReference>
<accession>A0A9N9F1I5</accession>
<dbReference type="CDD" id="cd17781">
    <property type="entry name" value="CBS_pair_MUG70_1"/>
    <property type="match status" value="1"/>
</dbReference>
<feature type="region of interest" description="Disordered" evidence="3">
    <location>
        <begin position="1"/>
        <end position="62"/>
    </location>
</feature>
<protein>
    <submittedName>
        <fullName evidence="6">7283_t:CDS:1</fullName>
    </submittedName>
</protein>
<dbReference type="AlphaFoldDB" id="A0A9N9F1I5"/>
<keyword evidence="2" id="KW-0129">CBS domain</keyword>
<evidence type="ECO:0000313" key="6">
    <source>
        <dbReference type="EMBL" id="CAG8503962.1"/>
    </source>
</evidence>
<evidence type="ECO:0000256" key="3">
    <source>
        <dbReference type="SAM" id="MobiDB-lite"/>
    </source>
</evidence>
<organism evidence="6 7">
    <name type="scientific">Paraglomus occultum</name>
    <dbReference type="NCBI Taxonomy" id="144539"/>
    <lineage>
        <taxon>Eukaryota</taxon>
        <taxon>Fungi</taxon>
        <taxon>Fungi incertae sedis</taxon>
        <taxon>Mucoromycota</taxon>
        <taxon>Glomeromycotina</taxon>
        <taxon>Glomeromycetes</taxon>
        <taxon>Paraglomerales</taxon>
        <taxon>Paraglomeraceae</taxon>
        <taxon>Paraglomus</taxon>
    </lineage>
</organism>
<feature type="domain" description="CBS" evidence="4">
    <location>
        <begin position="127"/>
        <end position="183"/>
    </location>
</feature>
<feature type="domain" description="PB1" evidence="5">
    <location>
        <begin position="443"/>
        <end position="527"/>
    </location>
</feature>
<feature type="compositionally biased region" description="Polar residues" evidence="3">
    <location>
        <begin position="380"/>
        <end position="397"/>
    </location>
</feature>
<keyword evidence="7" id="KW-1185">Reference proteome</keyword>
<evidence type="ECO:0000259" key="4">
    <source>
        <dbReference type="PROSITE" id="PS51371"/>
    </source>
</evidence>
<dbReference type="Pfam" id="PF00564">
    <property type="entry name" value="PB1"/>
    <property type="match status" value="1"/>
</dbReference>
<feature type="domain" description="CBS" evidence="4">
    <location>
        <begin position="60"/>
        <end position="118"/>
    </location>
</feature>
<evidence type="ECO:0000259" key="5">
    <source>
        <dbReference type="PROSITE" id="PS51745"/>
    </source>
</evidence>
<dbReference type="InterPro" id="IPR000270">
    <property type="entry name" value="PB1_dom"/>
</dbReference>
<dbReference type="InterPro" id="IPR053793">
    <property type="entry name" value="PB1-like"/>
</dbReference>
<dbReference type="SUPFAM" id="SSF54631">
    <property type="entry name" value="CBS-domain pair"/>
    <property type="match status" value="2"/>
</dbReference>
<dbReference type="EMBL" id="CAJVPJ010000266">
    <property type="protein sequence ID" value="CAG8503962.1"/>
    <property type="molecule type" value="Genomic_DNA"/>
</dbReference>
<dbReference type="PANTHER" id="PTHR48108">
    <property type="entry name" value="CBS DOMAIN-CONTAINING PROTEIN CBSX2, CHLOROPLASTIC"/>
    <property type="match status" value="1"/>
</dbReference>
<dbReference type="SMART" id="SM00666">
    <property type="entry name" value="PB1"/>
    <property type="match status" value="1"/>
</dbReference>
<feature type="compositionally biased region" description="Basic residues" evidence="3">
    <location>
        <begin position="38"/>
        <end position="51"/>
    </location>
</feature>
<dbReference type="InterPro" id="IPR046342">
    <property type="entry name" value="CBS_dom_sf"/>
</dbReference>
<dbReference type="PROSITE" id="PS51371">
    <property type="entry name" value="CBS"/>
    <property type="match status" value="4"/>
</dbReference>
<dbReference type="Pfam" id="PF00571">
    <property type="entry name" value="CBS"/>
    <property type="match status" value="4"/>
</dbReference>
<evidence type="ECO:0000313" key="7">
    <source>
        <dbReference type="Proteomes" id="UP000789572"/>
    </source>
</evidence>
<dbReference type="Proteomes" id="UP000789572">
    <property type="component" value="Unassembled WGS sequence"/>
</dbReference>
<dbReference type="CDD" id="cd17782">
    <property type="entry name" value="CBS_pair_MUG70_2"/>
    <property type="match status" value="1"/>
</dbReference>
<dbReference type="PROSITE" id="PS51745">
    <property type="entry name" value="PB1"/>
    <property type="match status" value="1"/>
</dbReference>
<dbReference type="Gene3D" id="3.10.580.10">
    <property type="entry name" value="CBS-domain"/>
    <property type="match status" value="2"/>
</dbReference>
<dbReference type="SMART" id="SM00116">
    <property type="entry name" value="CBS"/>
    <property type="match status" value="4"/>
</dbReference>
<name>A0A9N9F1I5_9GLOM</name>
<dbReference type="OrthoDB" id="418595at2759"/>
<gene>
    <name evidence="6" type="ORF">POCULU_LOCUS2720</name>
</gene>
<sequence>MRSKKPSRKTTQSPPAMSRDNSAEGASTQRKNSDPEKPRKKRSHSTRKKSKKSDGTVASLKPTQALTVRESALVVEAAQLMSAKRADCVLVIDHEDGLSGIFTAKDLACRVVGEGLDAKTTTVRDIMTRDPKCVMKDTSAALALDTMVTRGFRHLPICSEVGDVVGLLDITKCLYEALQRMDRAFSSSKKLYDALEGVEKEWSSQPRQLSQYLDILREKMSCPDLASVLDGTPPVEVNTRTSVTSCARLMREHRTTAVLVMERDELAGIFTSKDIVNRVISVGLEPGSTPVARVMTPNPHTAPSNTSILDALRKMYDGHYLNLPVVDGEIIRGMVDVLKLTYAITEQIYSMENDQDAATTPGEPGGPMWSRFWNSMGNDDNESVISESITPSQSASNIPPPSPPSRMRRGGRMSPVDGDSSPYDYGSVIDDGSNASFPRGLDENTYTFKFKSPSGKTHRVTADYTSLVLVRQVVASKLPKTIKTFTLSYLDDDNDPVLMSTDEDVIDAVRCAQRQGVSKVVLLVVEKNDDDDTEEEHENLLLPGAITALAMTIVGVFAIAKLSR</sequence>
<feature type="domain" description="CBS" evidence="4">
    <location>
        <begin position="230"/>
        <end position="289"/>
    </location>
</feature>
<proteinExistence type="predicted"/>
<keyword evidence="1" id="KW-0677">Repeat</keyword>
<dbReference type="PANTHER" id="PTHR48108:SF26">
    <property type="entry name" value="CBS DOMAIN-CONTAINING PROTEIN DDB_G0289609"/>
    <property type="match status" value="1"/>
</dbReference>
<reference evidence="6" key="1">
    <citation type="submission" date="2021-06" db="EMBL/GenBank/DDBJ databases">
        <authorList>
            <person name="Kallberg Y."/>
            <person name="Tangrot J."/>
            <person name="Rosling A."/>
        </authorList>
    </citation>
    <scope>NUCLEOTIDE SEQUENCE</scope>
    <source>
        <strain evidence="6">IA702</strain>
    </source>
</reference>